<protein>
    <submittedName>
        <fullName evidence="3">FO synthase subunit 2</fullName>
    </submittedName>
</protein>
<dbReference type="Proteomes" id="UP000183180">
    <property type="component" value="Unassembled WGS sequence"/>
</dbReference>
<dbReference type="InterPro" id="IPR058240">
    <property type="entry name" value="rSAM_sf"/>
</dbReference>
<sequence>MDMVLRAWAEDTPAPIERVTAALSRLRDDPTALGPDALDDEGWVALLGASGTQLEELCDLADTVRRRVTDPDVLTFVVNRNLDTGVAARLLSGERRSGDPTLADLVGEAVGLGATEICMQGPLPADRPAADYIRLVEEITGAADGLHLHAYRAAEIADGAARTGVSVVEHLRRLRAAGLGSIPGTAAQILDDTVRGHLSPTGSAPASEWVEVIEAAHGVGLFSTATIVYGHVETPGQQVAHLRTLLGIQRRTGGFTELILMPMVASNTPPHLVDAATSTASQRETRALHAVARLMSVGLVDHLQVAWTKLDTDTVDLLLRGGADDIGGLLLDGLLMPEAGPEAGRVLDADTLVAVAERAGRAPRQRTTRYTEPEIHRLLPIPQVRS</sequence>
<keyword evidence="2" id="KW-0408">Iron</keyword>
<dbReference type="InterPro" id="IPR013785">
    <property type="entry name" value="Aldolase_TIM"/>
</dbReference>
<evidence type="ECO:0000313" key="4">
    <source>
        <dbReference type="Proteomes" id="UP000183180"/>
    </source>
</evidence>
<reference evidence="3 4" key="1">
    <citation type="submission" date="2016-10" db="EMBL/GenBank/DDBJ databases">
        <authorList>
            <person name="de Groot N.N."/>
        </authorList>
    </citation>
    <scope>NUCLEOTIDE SEQUENCE [LARGE SCALE GENOMIC DNA]</scope>
    <source>
        <strain evidence="3 4">DSM 44215</strain>
    </source>
</reference>
<dbReference type="GO" id="GO:0051539">
    <property type="term" value="F:4 iron, 4 sulfur cluster binding"/>
    <property type="evidence" value="ECO:0007669"/>
    <property type="project" value="UniProtKB-KW"/>
</dbReference>
<dbReference type="InterPro" id="IPR034405">
    <property type="entry name" value="F420"/>
</dbReference>
<dbReference type="Gene3D" id="3.20.20.70">
    <property type="entry name" value="Aldolase class I"/>
    <property type="match status" value="1"/>
</dbReference>
<evidence type="ECO:0000313" key="3">
    <source>
        <dbReference type="EMBL" id="SDU46365.1"/>
    </source>
</evidence>
<evidence type="ECO:0000256" key="1">
    <source>
        <dbReference type="ARBA" id="ARBA00001966"/>
    </source>
</evidence>
<dbReference type="PANTHER" id="PTHR43076:SF1">
    <property type="entry name" value="LIPOYL SYNTHASE 2"/>
    <property type="match status" value="1"/>
</dbReference>
<accession>A0A1H2IQX0</accession>
<comment type="cofactor">
    <cofactor evidence="1">
        <name>[4Fe-4S] cluster</name>
        <dbReference type="ChEBI" id="CHEBI:49883"/>
    </cofactor>
</comment>
<dbReference type="OrthoDB" id="9802027at2"/>
<evidence type="ECO:0000256" key="2">
    <source>
        <dbReference type="ARBA" id="ARBA00022485"/>
    </source>
</evidence>
<gene>
    <name evidence="3" type="ORF">SAMN04488548_1341358</name>
</gene>
<proteinExistence type="predicted"/>
<dbReference type="EMBL" id="FNLM01000034">
    <property type="protein sequence ID" value="SDU46365.1"/>
    <property type="molecule type" value="Genomic_DNA"/>
</dbReference>
<dbReference type="GO" id="GO:0044689">
    <property type="term" value="F:7,8-didemethyl-8-hydroxy-5-deazariboflavin synthase activity"/>
    <property type="evidence" value="ECO:0007669"/>
    <property type="project" value="TreeGrafter"/>
</dbReference>
<dbReference type="STRING" id="158898.SAMN04488548_1341358"/>
<dbReference type="SUPFAM" id="SSF102114">
    <property type="entry name" value="Radical SAM enzymes"/>
    <property type="match status" value="1"/>
</dbReference>
<keyword evidence="2" id="KW-0479">Metal-binding</keyword>
<dbReference type="PANTHER" id="PTHR43076">
    <property type="entry name" value="FO SYNTHASE (COFH)"/>
    <property type="match status" value="1"/>
</dbReference>
<keyword evidence="2" id="KW-0411">Iron-sulfur</keyword>
<dbReference type="AlphaFoldDB" id="A0A1H2IQX0"/>
<organism evidence="3 4">
    <name type="scientific">Gordonia westfalica</name>
    <dbReference type="NCBI Taxonomy" id="158898"/>
    <lineage>
        <taxon>Bacteria</taxon>
        <taxon>Bacillati</taxon>
        <taxon>Actinomycetota</taxon>
        <taxon>Actinomycetes</taxon>
        <taxon>Mycobacteriales</taxon>
        <taxon>Gordoniaceae</taxon>
        <taxon>Gordonia</taxon>
    </lineage>
</organism>
<name>A0A1H2IQX0_9ACTN</name>
<keyword evidence="2" id="KW-0004">4Fe-4S</keyword>